<evidence type="ECO:0000313" key="3">
    <source>
        <dbReference type="Proteomes" id="UP000245119"/>
    </source>
</evidence>
<evidence type="ECO:0000256" key="1">
    <source>
        <dbReference type="RuleBase" id="RU000676"/>
    </source>
</evidence>
<dbReference type="AlphaFoldDB" id="A0A2T7P2F2"/>
<proteinExistence type="inferred from homology"/>
<protein>
    <recommendedName>
        <fullName evidence="1">Iodothyronine deiodinase</fullName>
    </recommendedName>
</protein>
<keyword evidence="1" id="KW-0712">Selenocysteine</keyword>
<keyword evidence="3" id="KW-1185">Reference proteome</keyword>
<reference evidence="2 3" key="1">
    <citation type="submission" date="2018-04" db="EMBL/GenBank/DDBJ databases">
        <title>The genome of golden apple snail Pomacea canaliculata provides insight into stress tolerance and invasive adaptation.</title>
        <authorList>
            <person name="Liu C."/>
            <person name="Liu B."/>
            <person name="Ren Y."/>
            <person name="Zhang Y."/>
            <person name="Wang H."/>
            <person name="Li S."/>
            <person name="Jiang F."/>
            <person name="Yin L."/>
            <person name="Zhang G."/>
            <person name="Qian W."/>
            <person name="Fan W."/>
        </authorList>
    </citation>
    <scope>NUCLEOTIDE SEQUENCE [LARGE SCALE GENOMIC DNA]</scope>
    <source>
        <strain evidence="2">SZHN2017</strain>
        <tissue evidence="2">Muscle</tissue>
    </source>
</reference>
<gene>
    <name evidence="2" type="ORF">C0Q70_12752</name>
</gene>
<keyword evidence="1" id="KW-0893">Thyroid hormones biosynthesis</keyword>
<dbReference type="PANTHER" id="PTHR11781">
    <property type="entry name" value="IODOTHYRONINE DEIODINASE"/>
    <property type="match status" value="1"/>
</dbReference>
<evidence type="ECO:0000313" key="2">
    <source>
        <dbReference type="EMBL" id="PVD27588.1"/>
    </source>
</evidence>
<dbReference type="GO" id="GO:0042446">
    <property type="term" value="P:hormone biosynthetic process"/>
    <property type="evidence" value="ECO:0007669"/>
    <property type="project" value="UniProtKB-KW"/>
</dbReference>
<comment type="caution">
    <text evidence="2">The sequence shown here is derived from an EMBL/GenBank/DDBJ whole genome shotgun (WGS) entry which is preliminary data.</text>
</comment>
<organism evidence="2 3">
    <name type="scientific">Pomacea canaliculata</name>
    <name type="common">Golden apple snail</name>
    <dbReference type="NCBI Taxonomy" id="400727"/>
    <lineage>
        <taxon>Eukaryota</taxon>
        <taxon>Metazoa</taxon>
        <taxon>Spiralia</taxon>
        <taxon>Lophotrochozoa</taxon>
        <taxon>Mollusca</taxon>
        <taxon>Gastropoda</taxon>
        <taxon>Caenogastropoda</taxon>
        <taxon>Architaenioglossa</taxon>
        <taxon>Ampullarioidea</taxon>
        <taxon>Ampullariidae</taxon>
        <taxon>Pomacea</taxon>
    </lineage>
</organism>
<dbReference type="EMBL" id="PZQS01000007">
    <property type="protein sequence ID" value="PVD27588.1"/>
    <property type="molecule type" value="Genomic_DNA"/>
</dbReference>
<sequence length="85" mass="9770">MTERLEAAQMLVEAHPSCPVWVDTMQNQANFLYGGLYERLYVLLNGRVVYAGERGPQGYSLEEVANWLSTYRYSMPNLSLETFET</sequence>
<dbReference type="OrthoDB" id="428577at2759"/>
<dbReference type="GO" id="GO:0004800">
    <property type="term" value="F:thyroxine 5'-deiodinase activity"/>
    <property type="evidence" value="ECO:0007669"/>
    <property type="project" value="InterPro"/>
</dbReference>
<dbReference type="Proteomes" id="UP000245119">
    <property type="component" value="Linkage Group LG7"/>
</dbReference>
<keyword evidence="1" id="KW-0560">Oxidoreductase</keyword>
<dbReference type="PANTHER" id="PTHR11781:SF24">
    <property type="entry name" value="IODOTHYRONINE DEIODINASE"/>
    <property type="match status" value="1"/>
</dbReference>
<dbReference type="InterPro" id="IPR000643">
    <property type="entry name" value="Iodothyronine_deiodinase"/>
</dbReference>
<comment type="similarity">
    <text evidence="1">Belongs to the iodothyronine deiodinase family.</text>
</comment>
<name>A0A2T7P2F2_POMCA</name>
<comment type="function">
    <text evidence="1">Responsible for the deiodination of T4 (3,5,3',5'-tetraiodothyronine).</text>
</comment>
<dbReference type="Gene3D" id="3.40.30.10">
    <property type="entry name" value="Glutaredoxin"/>
    <property type="match status" value="1"/>
</dbReference>
<dbReference type="Pfam" id="PF00837">
    <property type="entry name" value="T4_deiodinase"/>
    <property type="match status" value="1"/>
</dbReference>
<dbReference type="GO" id="GO:0042403">
    <property type="term" value="P:thyroid hormone metabolic process"/>
    <property type="evidence" value="ECO:0007669"/>
    <property type="project" value="TreeGrafter"/>
</dbReference>
<accession>A0A2T7P2F2</accession>